<evidence type="ECO:0000313" key="1">
    <source>
        <dbReference type="EMBL" id="KCW48151.1"/>
    </source>
</evidence>
<dbReference type="Gramene" id="KCW48151">
    <property type="protein sequence ID" value="KCW48151"/>
    <property type="gene ID" value="EUGRSUZ_K01883"/>
</dbReference>
<sequence length="112" mass="12923">MSQYKHLRITISQALASTFDQQLRHQVHNSSSHTYFHLTSVLGQLNFPESILILAHPFSNQWQSPQSTLVSQLSLPSMLKTPDYVRKICIAFIVRNSRSPVSECMYSHFQLF</sequence>
<protein>
    <submittedName>
        <fullName evidence="1">Uncharacterized protein</fullName>
    </submittedName>
</protein>
<organism evidence="1">
    <name type="scientific">Eucalyptus grandis</name>
    <name type="common">Flooded gum</name>
    <dbReference type="NCBI Taxonomy" id="71139"/>
    <lineage>
        <taxon>Eukaryota</taxon>
        <taxon>Viridiplantae</taxon>
        <taxon>Streptophyta</taxon>
        <taxon>Embryophyta</taxon>
        <taxon>Tracheophyta</taxon>
        <taxon>Spermatophyta</taxon>
        <taxon>Magnoliopsida</taxon>
        <taxon>eudicotyledons</taxon>
        <taxon>Gunneridae</taxon>
        <taxon>Pentapetalae</taxon>
        <taxon>rosids</taxon>
        <taxon>malvids</taxon>
        <taxon>Myrtales</taxon>
        <taxon>Myrtaceae</taxon>
        <taxon>Myrtoideae</taxon>
        <taxon>Eucalypteae</taxon>
        <taxon>Eucalyptus</taxon>
    </lineage>
</organism>
<proteinExistence type="predicted"/>
<gene>
    <name evidence="1" type="ORF">EUGRSUZ_K01883</name>
</gene>
<name>A0A059A396_EUCGR</name>
<dbReference type="EMBL" id="KK198763">
    <property type="protein sequence ID" value="KCW48151.1"/>
    <property type="molecule type" value="Genomic_DNA"/>
</dbReference>
<reference evidence="1" key="1">
    <citation type="submission" date="2013-07" db="EMBL/GenBank/DDBJ databases">
        <title>The genome of Eucalyptus grandis.</title>
        <authorList>
            <person name="Schmutz J."/>
            <person name="Hayes R."/>
            <person name="Myburg A."/>
            <person name="Tuskan G."/>
            <person name="Grattapaglia D."/>
            <person name="Rokhsar D.S."/>
        </authorList>
    </citation>
    <scope>NUCLEOTIDE SEQUENCE</scope>
    <source>
        <tissue evidence="1">Leaf extractions</tissue>
    </source>
</reference>
<dbReference type="InParanoid" id="A0A059A396"/>
<dbReference type="AlphaFoldDB" id="A0A059A396"/>
<accession>A0A059A396</accession>